<keyword evidence="3" id="KW-1185">Reference proteome</keyword>
<evidence type="ECO:0000313" key="2">
    <source>
        <dbReference type="EMBL" id="GBP16301.1"/>
    </source>
</evidence>
<protein>
    <submittedName>
        <fullName evidence="2">Uncharacterized protein</fullName>
    </submittedName>
</protein>
<reference evidence="2 3" key="1">
    <citation type="journal article" date="2019" name="Commun. Biol.">
        <title>The bagworm genome reveals a unique fibroin gene that provides high tensile strength.</title>
        <authorList>
            <person name="Kono N."/>
            <person name="Nakamura H."/>
            <person name="Ohtoshi R."/>
            <person name="Tomita M."/>
            <person name="Numata K."/>
            <person name="Arakawa K."/>
        </authorList>
    </citation>
    <scope>NUCLEOTIDE SEQUENCE [LARGE SCALE GENOMIC DNA]</scope>
</reference>
<organism evidence="2 3">
    <name type="scientific">Eumeta variegata</name>
    <name type="common">Bagworm moth</name>
    <name type="synonym">Eumeta japonica</name>
    <dbReference type="NCBI Taxonomy" id="151549"/>
    <lineage>
        <taxon>Eukaryota</taxon>
        <taxon>Metazoa</taxon>
        <taxon>Ecdysozoa</taxon>
        <taxon>Arthropoda</taxon>
        <taxon>Hexapoda</taxon>
        <taxon>Insecta</taxon>
        <taxon>Pterygota</taxon>
        <taxon>Neoptera</taxon>
        <taxon>Endopterygota</taxon>
        <taxon>Lepidoptera</taxon>
        <taxon>Glossata</taxon>
        <taxon>Ditrysia</taxon>
        <taxon>Tineoidea</taxon>
        <taxon>Psychidae</taxon>
        <taxon>Oiketicinae</taxon>
        <taxon>Eumeta</taxon>
    </lineage>
</organism>
<sequence>MPFLDSIAGPALDYIPFLDSSPGAILDSIAGPALDYVPTLFSIPSWCHSRFYRWSRSRLCPDPFLDSGPGAILDSIAGPALDSDPNPFFDSGPGAILDSIAGPALDSDPNPFLDFDPDFAFDSMSGSFGVPEFRWSTSLSIIPLPPSSNNRKRTNDSGFASIHGRR</sequence>
<feature type="region of interest" description="Disordered" evidence="1">
    <location>
        <begin position="146"/>
        <end position="166"/>
    </location>
</feature>
<proteinExistence type="predicted"/>
<comment type="caution">
    <text evidence="2">The sequence shown here is derived from an EMBL/GenBank/DDBJ whole genome shotgun (WGS) entry which is preliminary data.</text>
</comment>
<evidence type="ECO:0000313" key="3">
    <source>
        <dbReference type="Proteomes" id="UP000299102"/>
    </source>
</evidence>
<dbReference type="EMBL" id="BGZK01000078">
    <property type="protein sequence ID" value="GBP16301.1"/>
    <property type="molecule type" value="Genomic_DNA"/>
</dbReference>
<name>A0A4C1TQN3_EUMVA</name>
<dbReference type="Proteomes" id="UP000299102">
    <property type="component" value="Unassembled WGS sequence"/>
</dbReference>
<accession>A0A4C1TQN3</accession>
<evidence type="ECO:0000256" key="1">
    <source>
        <dbReference type="SAM" id="MobiDB-lite"/>
    </source>
</evidence>
<dbReference type="AlphaFoldDB" id="A0A4C1TQN3"/>
<gene>
    <name evidence="2" type="ORF">EVAR_93667_1</name>
</gene>